<dbReference type="SFLD" id="SFLDS00029">
    <property type="entry name" value="Radical_SAM"/>
    <property type="match status" value="1"/>
</dbReference>
<keyword evidence="4" id="KW-0479">Metal-binding</keyword>
<evidence type="ECO:0000256" key="2">
    <source>
        <dbReference type="ARBA" id="ARBA00022485"/>
    </source>
</evidence>
<evidence type="ECO:0000313" key="8">
    <source>
        <dbReference type="EMBL" id="MDO1535702.1"/>
    </source>
</evidence>
<evidence type="ECO:0000256" key="4">
    <source>
        <dbReference type="ARBA" id="ARBA00022723"/>
    </source>
</evidence>
<evidence type="ECO:0000313" key="9">
    <source>
        <dbReference type="Proteomes" id="UP001169027"/>
    </source>
</evidence>
<evidence type="ECO:0000256" key="6">
    <source>
        <dbReference type="ARBA" id="ARBA00023014"/>
    </source>
</evidence>
<protein>
    <submittedName>
        <fullName evidence="8">Radical SAM protein</fullName>
    </submittedName>
</protein>
<dbReference type="Gene3D" id="3.20.20.70">
    <property type="entry name" value="Aldolase class I"/>
    <property type="match status" value="1"/>
</dbReference>
<dbReference type="SUPFAM" id="SSF102114">
    <property type="entry name" value="Radical SAM enzymes"/>
    <property type="match status" value="1"/>
</dbReference>
<keyword evidence="9" id="KW-1185">Reference proteome</keyword>
<dbReference type="PANTHER" id="PTHR30544">
    <property type="entry name" value="23S RRNA METHYLTRANSFERASE"/>
    <property type="match status" value="1"/>
</dbReference>
<dbReference type="PROSITE" id="PS51918">
    <property type="entry name" value="RADICAL_SAM"/>
    <property type="match status" value="1"/>
</dbReference>
<feature type="domain" description="Radical SAM core" evidence="7">
    <location>
        <begin position="13"/>
        <end position="236"/>
    </location>
</feature>
<evidence type="ECO:0000259" key="7">
    <source>
        <dbReference type="PROSITE" id="PS51918"/>
    </source>
</evidence>
<dbReference type="InterPro" id="IPR007197">
    <property type="entry name" value="rSAM"/>
</dbReference>
<sequence>MTGYRTGALDISLAARRIISVPTQLGCRIGCTFCVSGEGPLARNLTSPEILHLVEEALRAAPPDGRPLELSFTREGEPALNWRQAAAVCEALPGISADFDSVRYCFSGLGADRLLGKLDGGSFPTRLQLSLHAARQPVRDRLVRNSAPLPTILAAIQLHQGRFSSIELNVVLQDGVNDSDEDLAALARWGSPAWPILLNPLLRDGAEVPGRRAEYFESRLRLAGRTARRYREIGARISRGGIYPLMAARRR</sequence>
<dbReference type="PANTHER" id="PTHR30544:SF5">
    <property type="entry name" value="RADICAL SAM CORE DOMAIN-CONTAINING PROTEIN"/>
    <property type="match status" value="1"/>
</dbReference>
<evidence type="ECO:0000256" key="1">
    <source>
        <dbReference type="ARBA" id="ARBA00001966"/>
    </source>
</evidence>
<dbReference type="InterPro" id="IPR040072">
    <property type="entry name" value="Methyltransferase_A"/>
</dbReference>
<keyword evidence="6" id="KW-0411">Iron-sulfur</keyword>
<organism evidence="8 9">
    <name type="scientific">Variovorax ginsengisoli</name>
    <dbReference type="NCBI Taxonomy" id="363844"/>
    <lineage>
        <taxon>Bacteria</taxon>
        <taxon>Pseudomonadati</taxon>
        <taxon>Pseudomonadota</taxon>
        <taxon>Betaproteobacteria</taxon>
        <taxon>Burkholderiales</taxon>
        <taxon>Comamonadaceae</taxon>
        <taxon>Variovorax</taxon>
    </lineage>
</organism>
<comment type="cofactor">
    <cofactor evidence="1">
        <name>[4Fe-4S] cluster</name>
        <dbReference type="ChEBI" id="CHEBI:49883"/>
    </cofactor>
</comment>
<name>A0ABT8SCG5_9BURK</name>
<dbReference type="InterPro" id="IPR058240">
    <property type="entry name" value="rSAM_sf"/>
</dbReference>
<reference evidence="8" key="1">
    <citation type="submission" date="2023-06" db="EMBL/GenBank/DDBJ databases">
        <authorList>
            <person name="Jiang Y."/>
            <person name="Liu Q."/>
        </authorList>
    </citation>
    <scope>NUCLEOTIDE SEQUENCE</scope>
    <source>
        <strain evidence="8">CGMCC 1.12090</strain>
    </source>
</reference>
<evidence type="ECO:0000256" key="3">
    <source>
        <dbReference type="ARBA" id="ARBA00022691"/>
    </source>
</evidence>
<gene>
    <name evidence="8" type="ORF">Q2T77_25790</name>
</gene>
<dbReference type="RefSeq" id="WP_301813502.1">
    <property type="nucleotide sequence ID" value="NZ_JAUJZH010000021.1"/>
</dbReference>
<keyword evidence="3" id="KW-0949">S-adenosyl-L-methionine</keyword>
<accession>A0ABT8SCG5</accession>
<dbReference type="EMBL" id="JAUKVY010000021">
    <property type="protein sequence ID" value="MDO1535702.1"/>
    <property type="molecule type" value="Genomic_DNA"/>
</dbReference>
<keyword evidence="5" id="KW-0408">Iron</keyword>
<dbReference type="InterPro" id="IPR013785">
    <property type="entry name" value="Aldolase_TIM"/>
</dbReference>
<dbReference type="Proteomes" id="UP001169027">
    <property type="component" value="Unassembled WGS sequence"/>
</dbReference>
<comment type="caution">
    <text evidence="8">The sequence shown here is derived from an EMBL/GenBank/DDBJ whole genome shotgun (WGS) entry which is preliminary data.</text>
</comment>
<keyword evidence="2" id="KW-0004">4Fe-4S</keyword>
<proteinExistence type="predicted"/>
<evidence type="ECO:0000256" key="5">
    <source>
        <dbReference type="ARBA" id="ARBA00023004"/>
    </source>
</evidence>